<dbReference type="InterPro" id="IPR039246">
    <property type="entry name" value="Flagellar_FlgA"/>
</dbReference>
<evidence type="ECO:0000256" key="1">
    <source>
        <dbReference type="ARBA" id="ARBA00004418"/>
    </source>
</evidence>
<evidence type="ECO:0000256" key="3">
    <source>
        <dbReference type="ARBA" id="ARBA00022764"/>
    </source>
</evidence>
<name>C0QA41_DESAH</name>
<evidence type="ECO:0000256" key="2">
    <source>
        <dbReference type="ARBA" id="ARBA00022729"/>
    </source>
</evidence>
<proteinExistence type="predicted"/>
<dbReference type="SMART" id="SM00858">
    <property type="entry name" value="SAF"/>
    <property type="match status" value="1"/>
</dbReference>
<protein>
    <submittedName>
        <fullName evidence="5">FlgA</fullName>
    </submittedName>
</protein>
<keyword evidence="2" id="KW-0732">Signal</keyword>
<keyword evidence="3" id="KW-0574">Periplasm</keyword>
<reference evidence="5 6" key="1">
    <citation type="journal article" date="2009" name="Environ. Microbiol.">
        <title>Genome sequence of Desulfobacterium autotrophicum HRM2, a marine sulfate reducer oxidizing organic carbon completely to carbon dioxide.</title>
        <authorList>
            <person name="Strittmatter A.W."/>
            <person name="Liesegang H."/>
            <person name="Rabus R."/>
            <person name="Decker I."/>
            <person name="Amann J."/>
            <person name="Andres S."/>
            <person name="Henne A."/>
            <person name="Fricke W.F."/>
            <person name="Martinez-Arias R."/>
            <person name="Bartels D."/>
            <person name="Goesmann A."/>
            <person name="Krause L."/>
            <person name="Puehler A."/>
            <person name="Klenk H.P."/>
            <person name="Richter M."/>
            <person name="Schuler M."/>
            <person name="Gloeckner F.O."/>
            <person name="Meyerdierks A."/>
            <person name="Gottschalk G."/>
            <person name="Amann R."/>
        </authorList>
    </citation>
    <scope>NUCLEOTIDE SEQUENCE [LARGE SCALE GENOMIC DNA]</scope>
    <source>
        <strain evidence="6">ATCC 43914 / DSM 3382 / HRM2</strain>
    </source>
</reference>
<dbReference type="Proteomes" id="UP000000442">
    <property type="component" value="Chromosome"/>
</dbReference>
<organism evidence="5 6">
    <name type="scientific">Desulforapulum autotrophicum (strain ATCC 43914 / DSM 3382 / VKM B-1955 / HRM2)</name>
    <name type="common">Desulfobacterium autotrophicum</name>
    <dbReference type="NCBI Taxonomy" id="177437"/>
    <lineage>
        <taxon>Bacteria</taxon>
        <taxon>Pseudomonadati</taxon>
        <taxon>Thermodesulfobacteriota</taxon>
        <taxon>Desulfobacteria</taxon>
        <taxon>Desulfobacterales</taxon>
        <taxon>Desulfobacteraceae</taxon>
        <taxon>Desulforapulum</taxon>
    </lineage>
</organism>
<dbReference type="PANTHER" id="PTHR36307:SF1">
    <property type="entry name" value="FLAGELLA BASAL BODY P-RING FORMATION PROTEIN FLGA"/>
    <property type="match status" value="1"/>
</dbReference>
<dbReference type="InterPro" id="IPR013974">
    <property type="entry name" value="SAF"/>
</dbReference>
<keyword evidence="6" id="KW-1185">Reference proteome</keyword>
<dbReference type="Gene3D" id="2.30.30.760">
    <property type="match status" value="1"/>
</dbReference>
<accession>C0QA41</accession>
<evidence type="ECO:0000313" key="6">
    <source>
        <dbReference type="Proteomes" id="UP000000442"/>
    </source>
</evidence>
<dbReference type="eggNOG" id="COG1261">
    <property type="taxonomic scope" value="Bacteria"/>
</dbReference>
<dbReference type="EMBL" id="CP001087">
    <property type="protein sequence ID" value="ACN16759.1"/>
    <property type="molecule type" value="Genomic_DNA"/>
</dbReference>
<dbReference type="GO" id="GO:0042597">
    <property type="term" value="C:periplasmic space"/>
    <property type="evidence" value="ECO:0007669"/>
    <property type="project" value="UniProtKB-SubCell"/>
</dbReference>
<dbReference type="Gene3D" id="3.90.1210.10">
    <property type="entry name" value="Antifreeze-like/N-acetylneuraminic acid synthase C-terminal domain"/>
    <property type="match status" value="1"/>
</dbReference>
<sequence>MVVFAAFGVHGAEQNPVLIEINPEAGVNARAYLLKEIAQVKAPGMMKEALENFSMGFSPSIGAVKRESGQRLASKLKSISWLPATAEIRFPDTVFIKRVGQEVSQDSLGVLYHDYIKERAGNHSFEIREFKVRGLGLYPMGEIDLSVRPRRNREIKGRVSLSADVRVDGVSHGKVSMTGYVDLYDRVVCATRNLSRGEILAPKDLCLKRINVSKIPDNYLTRLDSLVGMRLKQSLASNGFFRENMVEDSPLINRGDNVVLVARKGNMRIVATGVADQEGRLGDQIQVNNLTTNRVVSGRISGPKTVDVFF</sequence>
<dbReference type="CDD" id="cd11614">
    <property type="entry name" value="SAF_CpaB_FlgA_like"/>
    <property type="match status" value="1"/>
</dbReference>
<dbReference type="STRING" id="177437.HRM2_37010"/>
<evidence type="ECO:0000313" key="5">
    <source>
        <dbReference type="EMBL" id="ACN16759.1"/>
    </source>
</evidence>
<dbReference type="InterPro" id="IPR017585">
    <property type="entry name" value="SAF_FlgA"/>
</dbReference>
<dbReference type="GO" id="GO:0044780">
    <property type="term" value="P:bacterial-type flagellum assembly"/>
    <property type="evidence" value="ECO:0007669"/>
    <property type="project" value="InterPro"/>
</dbReference>
<comment type="subcellular location">
    <subcellularLocation>
        <location evidence="1">Periplasm</location>
    </subcellularLocation>
</comment>
<dbReference type="KEGG" id="dat:HRM2_37010"/>
<feature type="domain" description="SAF" evidence="4">
    <location>
        <begin position="185"/>
        <end position="247"/>
    </location>
</feature>
<evidence type="ECO:0000259" key="4">
    <source>
        <dbReference type="SMART" id="SM00858"/>
    </source>
</evidence>
<dbReference type="AlphaFoldDB" id="C0QA41"/>
<dbReference type="HOGENOM" id="CLU_071270_0_0_7"/>
<dbReference type="Pfam" id="PF13144">
    <property type="entry name" value="ChapFlgA"/>
    <property type="match status" value="1"/>
</dbReference>
<gene>
    <name evidence="5" type="primary">flgA</name>
    <name evidence="5" type="ordered locus">HRM2_37010</name>
</gene>
<dbReference type="PANTHER" id="PTHR36307">
    <property type="entry name" value="FLAGELLA BASAL BODY P-RING FORMATION PROTEIN FLGA"/>
    <property type="match status" value="1"/>
</dbReference>
<dbReference type="NCBIfam" id="TIGR03170">
    <property type="entry name" value="flgA_cterm"/>
    <property type="match status" value="1"/>
</dbReference>